<reference evidence="1" key="1">
    <citation type="submission" date="2021-02" db="EMBL/GenBank/DDBJ databases">
        <authorList>
            <person name="Bekaert M."/>
        </authorList>
    </citation>
    <scope>NUCLEOTIDE SEQUENCE</scope>
    <source>
        <strain evidence="1">IoA-00</strain>
    </source>
</reference>
<dbReference type="AlphaFoldDB" id="A0A7R8CYS7"/>
<proteinExistence type="predicted"/>
<protein>
    <submittedName>
        <fullName evidence="1">(salmon louse) hypothetical protein</fullName>
    </submittedName>
</protein>
<evidence type="ECO:0000313" key="1">
    <source>
        <dbReference type="EMBL" id="CAF2971377.1"/>
    </source>
</evidence>
<dbReference type="OrthoDB" id="6367940at2759"/>
<organism evidence="1 2">
    <name type="scientific">Lepeophtheirus salmonis</name>
    <name type="common">Salmon louse</name>
    <name type="synonym">Caligus salmonis</name>
    <dbReference type="NCBI Taxonomy" id="72036"/>
    <lineage>
        <taxon>Eukaryota</taxon>
        <taxon>Metazoa</taxon>
        <taxon>Ecdysozoa</taxon>
        <taxon>Arthropoda</taxon>
        <taxon>Crustacea</taxon>
        <taxon>Multicrustacea</taxon>
        <taxon>Hexanauplia</taxon>
        <taxon>Copepoda</taxon>
        <taxon>Siphonostomatoida</taxon>
        <taxon>Caligidae</taxon>
        <taxon>Lepeophtheirus</taxon>
    </lineage>
</organism>
<dbReference type="EMBL" id="HG994585">
    <property type="protein sequence ID" value="CAF2971377.1"/>
    <property type="molecule type" value="Genomic_DNA"/>
</dbReference>
<keyword evidence="2" id="KW-1185">Reference proteome</keyword>
<gene>
    <name evidence="1" type="ORF">LSAA_12308</name>
</gene>
<accession>A0A7R8CYS7</accession>
<evidence type="ECO:0000313" key="2">
    <source>
        <dbReference type="Proteomes" id="UP000675881"/>
    </source>
</evidence>
<name>A0A7R8CYS7_LEPSM</name>
<dbReference type="Proteomes" id="UP000675881">
    <property type="component" value="Chromosome 6"/>
</dbReference>
<sequence>MAVKSILISFLALVSISRAEPGYPVAHSYVHVRHGFPNHGHYHKRDAEPSYGHSYSYKEELEIVIKIAIGLQFLVQVKYSTLYSIRLSVFKMSDLVLFPDTANLRVEIELLKQCAEFDEEEIVHIGDLRRFASGKVDGWVMDSGIRDFVNVLLSRESLPSQVRVRVLRLLALCALRPEFGNFLALDRKERRDEIGLHIPMSGGDSRESNLKVATNLAALSLVSYTPSLQDIGSGLILNLASIEVKGIYKDATLDETDNIIPCYNSVADVDLNGSRILLTSKATKLSAATMTYSIFKYLSRGANKPTLIKEDIVFRCIKALLKFVLVIPLEVEEGEAIIPVDWSVIRDLSERIFGVTDMCKDSFPTSGRHFS</sequence>